<accession>A0A0K9NIU8</accession>
<evidence type="ECO:0000256" key="1">
    <source>
        <dbReference type="SAM" id="MobiDB-lite"/>
    </source>
</evidence>
<evidence type="ECO:0000313" key="2">
    <source>
        <dbReference type="EMBL" id="KMZ56676.1"/>
    </source>
</evidence>
<feature type="region of interest" description="Disordered" evidence="1">
    <location>
        <begin position="1"/>
        <end position="38"/>
    </location>
</feature>
<organism evidence="2 3">
    <name type="scientific">Zostera marina</name>
    <name type="common">Eelgrass</name>
    <dbReference type="NCBI Taxonomy" id="29655"/>
    <lineage>
        <taxon>Eukaryota</taxon>
        <taxon>Viridiplantae</taxon>
        <taxon>Streptophyta</taxon>
        <taxon>Embryophyta</taxon>
        <taxon>Tracheophyta</taxon>
        <taxon>Spermatophyta</taxon>
        <taxon>Magnoliopsida</taxon>
        <taxon>Liliopsida</taxon>
        <taxon>Zosteraceae</taxon>
        <taxon>Zostera</taxon>
    </lineage>
</organism>
<feature type="compositionally biased region" description="Basic and acidic residues" evidence="1">
    <location>
        <begin position="145"/>
        <end position="162"/>
    </location>
</feature>
<comment type="caution">
    <text evidence="2">The sequence shown here is derived from an EMBL/GenBank/DDBJ whole genome shotgun (WGS) entry which is preliminary data.</text>
</comment>
<dbReference type="STRING" id="29655.A0A0K9NIU8"/>
<keyword evidence="3" id="KW-1185">Reference proteome</keyword>
<dbReference type="EMBL" id="LFYR01002147">
    <property type="protein sequence ID" value="KMZ56676.1"/>
    <property type="molecule type" value="Genomic_DNA"/>
</dbReference>
<feature type="compositionally biased region" description="Basic residues" evidence="1">
    <location>
        <begin position="163"/>
        <end position="175"/>
    </location>
</feature>
<evidence type="ECO:0008006" key="4">
    <source>
        <dbReference type="Google" id="ProtNLM"/>
    </source>
</evidence>
<gene>
    <name evidence="2" type="ORF">ZOSMA_92G00370</name>
</gene>
<protein>
    <recommendedName>
        <fullName evidence="4">Ribosome biogenesis protein slx9-like</fullName>
    </recommendedName>
</protein>
<proteinExistence type="predicted"/>
<dbReference type="OMA" id="PELKMNC"/>
<feature type="region of interest" description="Disordered" evidence="1">
    <location>
        <begin position="142"/>
        <end position="186"/>
    </location>
</feature>
<dbReference type="AlphaFoldDB" id="A0A0K9NIU8"/>
<feature type="compositionally biased region" description="Polar residues" evidence="1">
    <location>
        <begin position="177"/>
        <end position="186"/>
    </location>
</feature>
<dbReference type="Proteomes" id="UP000036987">
    <property type="component" value="Unassembled WGS sequence"/>
</dbReference>
<name>A0A0K9NIU8_ZOSMR</name>
<feature type="compositionally biased region" description="Basic and acidic residues" evidence="1">
    <location>
        <begin position="8"/>
        <end position="29"/>
    </location>
</feature>
<sequence length="186" mass="21659">MVITNLRSDFKGSDNKDDQSASKRTLMKEKVHRKRLHFKSSLGEEGKMQFLKLHNKHVSTKSTFRLKKEIKKKKHRRRQKKMKAFDLSALSESLPDLNLSLSKKKSTMIPKQCHKHKSKIADILRVELGEILQNPYFQSDPLGSIHEHLMQTQPKEKSEKKPSQKHKKKQKKNKSKTATMSVMDTS</sequence>
<dbReference type="PANTHER" id="PTHR31109">
    <property type="entry name" value="PROTEIN FAM207A"/>
    <property type="match status" value="1"/>
</dbReference>
<evidence type="ECO:0000313" key="3">
    <source>
        <dbReference type="Proteomes" id="UP000036987"/>
    </source>
</evidence>
<reference evidence="3" key="1">
    <citation type="journal article" date="2016" name="Nature">
        <title>The genome of the seagrass Zostera marina reveals angiosperm adaptation to the sea.</title>
        <authorList>
            <person name="Olsen J.L."/>
            <person name="Rouze P."/>
            <person name="Verhelst B."/>
            <person name="Lin Y.-C."/>
            <person name="Bayer T."/>
            <person name="Collen J."/>
            <person name="Dattolo E."/>
            <person name="De Paoli E."/>
            <person name="Dittami S."/>
            <person name="Maumus F."/>
            <person name="Michel G."/>
            <person name="Kersting A."/>
            <person name="Lauritano C."/>
            <person name="Lohaus R."/>
            <person name="Toepel M."/>
            <person name="Tonon T."/>
            <person name="Vanneste K."/>
            <person name="Amirebrahimi M."/>
            <person name="Brakel J."/>
            <person name="Bostroem C."/>
            <person name="Chovatia M."/>
            <person name="Grimwood J."/>
            <person name="Jenkins J.W."/>
            <person name="Jueterbock A."/>
            <person name="Mraz A."/>
            <person name="Stam W.T."/>
            <person name="Tice H."/>
            <person name="Bornberg-Bauer E."/>
            <person name="Green P.J."/>
            <person name="Pearson G.A."/>
            <person name="Procaccini G."/>
            <person name="Duarte C.M."/>
            <person name="Schmutz J."/>
            <person name="Reusch T.B.H."/>
            <person name="Van de Peer Y."/>
        </authorList>
    </citation>
    <scope>NUCLEOTIDE SEQUENCE [LARGE SCALE GENOMIC DNA]</scope>
    <source>
        <strain evidence="3">cv. Finnish</strain>
    </source>
</reference>
<dbReference type="PANTHER" id="PTHR31109:SF2">
    <property type="entry name" value="RIBOSOME BIOGENESIS PROTEIN SLX9 HOMOLOG"/>
    <property type="match status" value="1"/>
</dbReference>
<dbReference type="OrthoDB" id="18703at2759"/>